<sequence length="199" mass="22536">MEGPNHYRTKEFLNFLNNSVQAASASPMLSLRYHPFENICGFTNPYYGENNGLSELELQKHSNHMRSVTDAMHYFFKLHPSVISNSPSSPRSPVVESQSPLVSPAVSCKKNRKEIEKLDVDHPNLCTTQCRIIHPNLVHSVNQRWQLRVHLLNQNSGLLKAADLSHPYVSEMINANAPVTPRMTSRHTSRNISRHTTGN</sequence>
<comment type="caution">
    <text evidence="1">The sequence shown here is derived from an EMBL/GenBank/DDBJ whole genome shotgun (WGS) entry which is preliminary data.</text>
</comment>
<accession>A0A1J4MGB7</accession>
<name>A0A1J4MGB7_9CRYT</name>
<evidence type="ECO:0000313" key="2">
    <source>
        <dbReference type="Proteomes" id="UP000186176"/>
    </source>
</evidence>
<dbReference type="VEuPathDB" id="CryptoDB:cubi_02480"/>
<gene>
    <name evidence="1" type="ORF">cubi_02480</name>
</gene>
<dbReference type="AlphaFoldDB" id="A0A1J4MGB7"/>
<evidence type="ECO:0000313" key="1">
    <source>
        <dbReference type="EMBL" id="OII73248.1"/>
    </source>
</evidence>
<proteinExistence type="predicted"/>
<dbReference type="Proteomes" id="UP000186176">
    <property type="component" value="Unassembled WGS sequence"/>
</dbReference>
<reference evidence="1 2" key="1">
    <citation type="submission" date="2016-10" db="EMBL/GenBank/DDBJ databases">
        <title>Reductive evolution of mitochondrial metabolism and differential evolution of invasion-related proteins in Cryptosporidium.</title>
        <authorList>
            <person name="Liu S."/>
            <person name="Roellig D.M."/>
            <person name="Guo Y."/>
            <person name="Li N."/>
            <person name="Frace M.A."/>
            <person name="Tang K."/>
            <person name="Zhang L."/>
            <person name="Feng Y."/>
            <person name="Xiao L."/>
        </authorList>
    </citation>
    <scope>NUCLEOTIDE SEQUENCE [LARGE SCALE GENOMIC DNA]</scope>
    <source>
        <strain evidence="1">39726</strain>
    </source>
</reference>
<dbReference type="OrthoDB" id="338956at2759"/>
<dbReference type="RefSeq" id="XP_028874612.1">
    <property type="nucleotide sequence ID" value="XM_029019491.1"/>
</dbReference>
<dbReference type="GeneID" id="39979270"/>
<keyword evidence="2" id="KW-1185">Reference proteome</keyword>
<dbReference type="EMBL" id="LRBP01000017">
    <property type="protein sequence ID" value="OII73248.1"/>
    <property type="molecule type" value="Genomic_DNA"/>
</dbReference>
<organism evidence="1 2">
    <name type="scientific">Cryptosporidium ubiquitum</name>
    <dbReference type="NCBI Taxonomy" id="857276"/>
    <lineage>
        <taxon>Eukaryota</taxon>
        <taxon>Sar</taxon>
        <taxon>Alveolata</taxon>
        <taxon>Apicomplexa</taxon>
        <taxon>Conoidasida</taxon>
        <taxon>Coccidia</taxon>
        <taxon>Eucoccidiorida</taxon>
        <taxon>Eimeriorina</taxon>
        <taxon>Cryptosporidiidae</taxon>
        <taxon>Cryptosporidium</taxon>
    </lineage>
</organism>
<protein>
    <submittedName>
        <fullName evidence="1">Uncharacterized protein</fullName>
    </submittedName>
</protein>